<dbReference type="Pfam" id="PF00023">
    <property type="entry name" value="Ank"/>
    <property type="match status" value="2"/>
</dbReference>
<dbReference type="InterPro" id="IPR036770">
    <property type="entry name" value="Ankyrin_rpt-contain_sf"/>
</dbReference>
<evidence type="ECO:0000256" key="1">
    <source>
        <dbReference type="ARBA" id="ARBA00022737"/>
    </source>
</evidence>
<keyword evidence="1" id="KW-0677">Repeat</keyword>
<dbReference type="PANTHER" id="PTHR24123:SF33">
    <property type="entry name" value="PROTEIN HOS4"/>
    <property type="match status" value="1"/>
</dbReference>
<feature type="repeat" description="ANK" evidence="3">
    <location>
        <begin position="747"/>
        <end position="783"/>
    </location>
</feature>
<keyword evidence="2 3" id="KW-0040">ANK repeat</keyword>
<sequence length="864" mass="96587">MPLYNDKQDKTDDRKMNIYRSCLEGKVDELVRLVGEDANMVVKDGQRPLHIVATSGREDMVAVIDALLKTGSDVNAKNTTDEDTVLHLVIKHAVLRLAFQTCLMILEHNPDLDIRNRNLRTPYDLAMAQEYFELANVLDGSMTPEEAREYYIKSIGELYGGRLIEAVMNDNEEEAMDCVKQGADCNQVNKHGAGAIHYVFTDLYLHPPLDLLSKMVANGADVNLRDYEGDTALNLAIKKTSLRPDNTMYKVVDQLMQWGADPTQKDLDGNDALALAENRKYLDIVKLLKKQKTSLIVPPPHETPVPSPRYQKSTTPYESRSPITHSPSPVHPDWGTPVLPAIRSSDPLIAPDREPRAPSESSTLPPISPTRNLQPTPPPTTRRNQNAEPDREQTPTPPTPRPPSASAESITSAIEDDNTDELDALLNDPHANLNVPNSMGLFPLHVAILRNNPVSRNDMVQQLLNKGADINVKAIPNEDHDEGGNTPLHMSAARDQLDTVRILLTYDPAISPTNNEGLTPYNYAEQNGNSEMMRLLKEEQRNAERKENPNKPENRDELQQLLQDPDANVNVQSQSGLFPLHLAIMENDPLIRETYVKRLISRGADVNAKALPRMQGKLLLKEGNTPLHMAVIRKQLGIAKILLNSKARKNSENCDGKMPYFYAESNKDEKMMELLNDIRKEEKAPIPTKPKKPPLTARDPEPTKLQDRGRTGSLDEVSNIDERRKDQDGLDDLVKDPDANVNIRNANGLYPIHQAIMRNDPIARNQLIEKLIEKGADVNCRTLKSGNTPLHLAVTRGQLGTVKLLLGYRPIFSIPNLAGKTPYSIAEENNHMEILALLESYKRNVVDKRKNNTAIRDKANCTIS</sequence>
<feature type="repeat" description="ANK" evidence="3">
    <location>
        <begin position="483"/>
        <end position="515"/>
    </location>
</feature>
<dbReference type="AlphaFoldDB" id="A0A8W8M3W6"/>
<dbReference type="Proteomes" id="UP000005408">
    <property type="component" value="Unassembled WGS sequence"/>
</dbReference>
<dbReference type="EnsemblMetazoa" id="G31069.1">
    <property type="protein sequence ID" value="G31069.1:cds"/>
    <property type="gene ID" value="G31069"/>
</dbReference>
<feature type="compositionally biased region" description="Polar residues" evidence="4">
    <location>
        <begin position="310"/>
        <end position="327"/>
    </location>
</feature>
<feature type="repeat" description="ANK" evidence="3">
    <location>
        <begin position="622"/>
        <end position="654"/>
    </location>
</feature>
<dbReference type="InterPro" id="IPR002110">
    <property type="entry name" value="Ankyrin_rpt"/>
</dbReference>
<feature type="repeat" description="ANK" evidence="3">
    <location>
        <begin position="44"/>
        <end position="79"/>
    </location>
</feature>
<dbReference type="SUPFAM" id="SSF48403">
    <property type="entry name" value="Ankyrin repeat"/>
    <property type="match status" value="3"/>
</dbReference>
<organism evidence="5 6">
    <name type="scientific">Magallana gigas</name>
    <name type="common">Pacific oyster</name>
    <name type="synonym">Crassostrea gigas</name>
    <dbReference type="NCBI Taxonomy" id="29159"/>
    <lineage>
        <taxon>Eukaryota</taxon>
        <taxon>Metazoa</taxon>
        <taxon>Spiralia</taxon>
        <taxon>Lophotrochozoa</taxon>
        <taxon>Mollusca</taxon>
        <taxon>Bivalvia</taxon>
        <taxon>Autobranchia</taxon>
        <taxon>Pteriomorphia</taxon>
        <taxon>Ostreida</taxon>
        <taxon>Ostreoidea</taxon>
        <taxon>Ostreidae</taxon>
        <taxon>Magallana</taxon>
    </lineage>
</organism>
<reference evidence="5" key="1">
    <citation type="submission" date="2022-08" db="UniProtKB">
        <authorList>
            <consortium name="EnsemblMetazoa"/>
        </authorList>
    </citation>
    <scope>IDENTIFICATION</scope>
    <source>
        <strain evidence="5">05x7-T-G4-1.051#20</strain>
    </source>
</reference>
<protein>
    <submittedName>
        <fullName evidence="5">Uncharacterized protein</fullName>
    </submittedName>
</protein>
<feature type="region of interest" description="Disordered" evidence="4">
    <location>
        <begin position="680"/>
        <end position="738"/>
    </location>
</feature>
<dbReference type="PROSITE" id="PS50088">
    <property type="entry name" value="ANK_REPEAT"/>
    <property type="match status" value="8"/>
</dbReference>
<dbReference type="Pfam" id="PF12796">
    <property type="entry name" value="Ank_2"/>
    <property type="match status" value="3"/>
</dbReference>
<evidence type="ECO:0000313" key="5">
    <source>
        <dbReference type="EnsemblMetazoa" id="G31069.1:cds"/>
    </source>
</evidence>
<feature type="compositionally biased region" description="Pro residues" evidence="4">
    <location>
        <begin position="297"/>
        <end position="307"/>
    </location>
</feature>
<keyword evidence="6" id="KW-1185">Reference proteome</keyword>
<feature type="repeat" description="ANK" evidence="3">
    <location>
        <begin position="785"/>
        <end position="806"/>
    </location>
</feature>
<evidence type="ECO:0000256" key="4">
    <source>
        <dbReference type="SAM" id="MobiDB-lite"/>
    </source>
</evidence>
<name>A0A8W8M3W6_MAGGI</name>
<evidence type="ECO:0000256" key="2">
    <source>
        <dbReference type="ARBA" id="ARBA00023043"/>
    </source>
</evidence>
<feature type="repeat" description="ANK" evidence="3">
    <location>
        <begin position="439"/>
        <end position="475"/>
    </location>
</feature>
<proteinExistence type="predicted"/>
<dbReference type="Gene3D" id="1.25.40.20">
    <property type="entry name" value="Ankyrin repeat-containing domain"/>
    <property type="match status" value="5"/>
</dbReference>
<dbReference type="InterPro" id="IPR051165">
    <property type="entry name" value="Multifunctional_ANK_Repeat"/>
</dbReference>
<accession>A0A8W8M3W6</accession>
<feature type="compositionally biased region" description="Basic and acidic residues" evidence="4">
    <location>
        <begin position="698"/>
        <end position="710"/>
    </location>
</feature>
<dbReference type="PANTHER" id="PTHR24123">
    <property type="entry name" value="ANKYRIN REPEAT-CONTAINING"/>
    <property type="match status" value="1"/>
</dbReference>
<feature type="region of interest" description="Disordered" evidence="4">
    <location>
        <begin position="296"/>
        <end position="409"/>
    </location>
</feature>
<feature type="compositionally biased region" description="Basic and acidic residues" evidence="4">
    <location>
        <begin position="720"/>
        <end position="738"/>
    </location>
</feature>
<feature type="repeat" description="ANK" evidence="3">
    <location>
        <begin position="575"/>
        <end position="611"/>
    </location>
</feature>
<evidence type="ECO:0000256" key="3">
    <source>
        <dbReference type="PROSITE-ProRule" id="PRU00023"/>
    </source>
</evidence>
<dbReference type="PRINTS" id="PR01415">
    <property type="entry name" value="ANKYRIN"/>
</dbReference>
<evidence type="ECO:0000313" key="6">
    <source>
        <dbReference type="Proteomes" id="UP000005408"/>
    </source>
</evidence>
<feature type="repeat" description="ANK" evidence="3">
    <location>
        <begin position="228"/>
        <end position="267"/>
    </location>
</feature>
<dbReference type="PROSITE" id="PS50297">
    <property type="entry name" value="ANK_REP_REGION"/>
    <property type="match status" value="7"/>
</dbReference>
<dbReference type="SMART" id="SM00248">
    <property type="entry name" value="ANK"/>
    <property type="match status" value="13"/>
</dbReference>